<comment type="subcellular location">
    <subcellularLocation>
        <location evidence="1">Cell membrane</location>
        <topology evidence="1">Multi-pass membrane protein</topology>
    </subcellularLocation>
</comment>
<evidence type="ECO:0000256" key="15">
    <source>
        <dbReference type="ARBA" id="ARBA00023286"/>
    </source>
</evidence>
<keyword evidence="12 18" id="KW-0472">Membrane</keyword>
<dbReference type="Gene3D" id="1.10.287.630">
    <property type="entry name" value="Helix hairpin bin"/>
    <property type="match status" value="1"/>
</dbReference>
<keyword evidence="11" id="KW-0406">Ion transport</keyword>
<dbReference type="PANTHER" id="PTHR45689">
    <property type="entry name" value="I[[H]] CHANNEL, ISOFORM E"/>
    <property type="match status" value="1"/>
</dbReference>
<dbReference type="EMBL" id="FN653031">
    <property type="protein sequence ID" value="CBY08463.1"/>
    <property type="molecule type" value="Genomic_DNA"/>
</dbReference>
<evidence type="ECO:0000256" key="1">
    <source>
        <dbReference type="ARBA" id="ARBA00004651"/>
    </source>
</evidence>
<dbReference type="GO" id="GO:0005249">
    <property type="term" value="F:voltage-gated potassium channel activity"/>
    <property type="evidence" value="ECO:0007669"/>
    <property type="project" value="InterPro"/>
</dbReference>
<evidence type="ECO:0000256" key="14">
    <source>
        <dbReference type="ARBA" id="ARBA00023201"/>
    </source>
</evidence>
<dbReference type="InterPro" id="IPR051413">
    <property type="entry name" value="K/Na_HCN_channel"/>
</dbReference>
<accession>E4X9Q8</accession>
<evidence type="ECO:0000256" key="7">
    <source>
        <dbReference type="ARBA" id="ARBA00022692"/>
    </source>
</evidence>
<protein>
    <recommendedName>
        <fullName evidence="19">Cyclic nucleotide-binding domain-containing protein</fullName>
    </recommendedName>
</protein>
<feature type="transmembrane region" description="Helical" evidence="18">
    <location>
        <begin position="269"/>
        <end position="294"/>
    </location>
</feature>
<dbReference type="GO" id="GO:0003254">
    <property type="term" value="P:regulation of membrane depolarization"/>
    <property type="evidence" value="ECO:0007669"/>
    <property type="project" value="TreeGrafter"/>
</dbReference>
<feature type="transmembrane region" description="Helical" evidence="18">
    <location>
        <begin position="42"/>
        <end position="66"/>
    </location>
</feature>
<dbReference type="Gene3D" id="1.10.287.70">
    <property type="match status" value="1"/>
</dbReference>
<feature type="transmembrane region" description="Helical" evidence="18">
    <location>
        <begin position="120"/>
        <end position="144"/>
    </location>
</feature>
<keyword evidence="10" id="KW-0915">Sodium</keyword>
<dbReference type="InterPro" id="IPR018490">
    <property type="entry name" value="cNMP-bd_dom_sf"/>
</dbReference>
<evidence type="ECO:0000256" key="11">
    <source>
        <dbReference type="ARBA" id="ARBA00023065"/>
    </source>
</evidence>
<dbReference type="PRINTS" id="PR01463">
    <property type="entry name" value="EAGCHANLFMLY"/>
</dbReference>
<proteinExistence type="inferred from homology"/>
<evidence type="ECO:0000256" key="16">
    <source>
        <dbReference type="ARBA" id="ARBA00023303"/>
    </source>
</evidence>
<dbReference type="Gene3D" id="2.60.120.10">
    <property type="entry name" value="Jelly Rolls"/>
    <property type="match status" value="1"/>
</dbReference>
<evidence type="ECO:0000256" key="8">
    <source>
        <dbReference type="ARBA" id="ARBA00022741"/>
    </source>
</evidence>
<dbReference type="InterPro" id="IPR013621">
    <property type="entry name" value="Ion_trans_N"/>
</dbReference>
<keyword evidence="6" id="KW-0116">cAMP-binding</keyword>
<evidence type="ECO:0000256" key="17">
    <source>
        <dbReference type="ARBA" id="ARBA00036239"/>
    </source>
</evidence>
<dbReference type="OrthoDB" id="421226at2759"/>
<evidence type="ECO:0000256" key="6">
    <source>
        <dbReference type="ARBA" id="ARBA00022566"/>
    </source>
</evidence>
<dbReference type="InterPro" id="IPR014710">
    <property type="entry name" value="RmlC-like_jellyroll"/>
</dbReference>
<evidence type="ECO:0000256" key="18">
    <source>
        <dbReference type="SAM" id="Phobius"/>
    </source>
</evidence>
<evidence type="ECO:0000256" key="13">
    <source>
        <dbReference type="ARBA" id="ARBA00023149"/>
    </source>
</evidence>
<dbReference type="InParanoid" id="E4X9Q8"/>
<dbReference type="Pfam" id="PF00027">
    <property type="entry name" value="cNMP_binding"/>
    <property type="match status" value="1"/>
</dbReference>
<dbReference type="Pfam" id="PF00520">
    <property type="entry name" value="Ion_trans"/>
    <property type="match status" value="1"/>
</dbReference>
<dbReference type="FunCoup" id="E4X9Q8">
    <property type="interactions" value="5"/>
</dbReference>
<evidence type="ECO:0000256" key="4">
    <source>
        <dbReference type="ARBA" id="ARBA00022461"/>
    </source>
</evidence>
<keyword evidence="5" id="KW-1003">Cell membrane</keyword>
<keyword evidence="16" id="KW-0407">Ion channel</keyword>
<dbReference type="AlphaFoldDB" id="E4X9Q8"/>
<dbReference type="SMART" id="SM00100">
    <property type="entry name" value="cNMP"/>
    <property type="match status" value="1"/>
</dbReference>
<evidence type="ECO:0000256" key="5">
    <source>
        <dbReference type="ARBA" id="ARBA00022475"/>
    </source>
</evidence>
<keyword evidence="3" id="KW-0813">Transport</keyword>
<dbReference type="InterPro" id="IPR003938">
    <property type="entry name" value="K_chnl_volt-dep_EAG/ELK/ERG"/>
</dbReference>
<dbReference type="GO" id="GO:0030552">
    <property type="term" value="F:cAMP binding"/>
    <property type="evidence" value="ECO:0007669"/>
    <property type="project" value="UniProtKB-KW"/>
</dbReference>
<dbReference type="SUPFAM" id="SSF51206">
    <property type="entry name" value="cAMP-binding domain-like"/>
    <property type="match status" value="1"/>
</dbReference>
<keyword evidence="15" id="KW-1071">Ligand-gated ion channel</keyword>
<feature type="transmembrane region" description="Helical" evidence="18">
    <location>
        <begin position="195"/>
        <end position="216"/>
    </location>
</feature>
<evidence type="ECO:0000256" key="12">
    <source>
        <dbReference type="ARBA" id="ARBA00023136"/>
    </source>
</evidence>
<name>E4X9Q8_OIKDI</name>
<dbReference type="InterPro" id="IPR000595">
    <property type="entry name" value="cNMP-bd_dom"/>
</dbReference>
<feature type="transmembrane region" description="Helical" evidence="18">
    <location>
        <begin position="78"/>
        <end position="99"/>
    </location>
</feature>
<keyword evidence="4" id="KW-0894">Sodium channel</keyword>
<dbReference type="PROSITE" id="PS50042">
    <property type="entry name" value="CNMP_BINDING_3"/>
    <property type="match status" value="1"/>
</dbReference>
<reference evidence="20" key="1">
    <citation type="journal article" date="2010" name="Science">
        <title>Plasticity of animal genome architecture unmasked by rapid evolution of a pelagic tunicate.</title>
        <authorList>
            <person name="Denoeud F."/>
            <person name="Henriet S."/>
            <person name="Mungpakdee S."/>
            <person name="Aury J.M."/>
            <person name="Da Silva C."/>
            <person name="Brinkmann H."/>
            <person name="Mikhaleva J."/>
            <person name="Olsen L.C."/>
            <person name="Jubin C."/>
            <person name="Canestro C."/>
            <person name="Bouquet J.M."/>
            <person name="Danks G."/>
            <person name="Poulain J."/>
            <person name="Campsteijn C."/>
            <person name="Adamski M."/>
            <person name="Cross I."/>
            <person name="Yadetie F."/>
            <person name="Muffato M."/>
            <person name="Louis A."/>
            <person name="Butcher S."/>
            <person name="Tsagkogeorga G."/>
            <person name="Konrad A."/>
            <person name="Singh S."/>
            <person name="Jensen M.F."/>
            <person name="Cong E.H."/>
            <person name="Eikeseth-Otteraa H."/>
            <person name="Noel B."/>
            <person name="Anthouard V."/>
            <person name="Porcel B.M."/>
            <person name="Kachouri-Lafond R."/>
            <person name="Nishino A."/>
            <person name="Ugolini M."/>
            <person name="Chourrout P."/>
            <person name="Nishida H."/>
            <person name="Aasland R."/>
            <person name="Huzurbazar S."/>
            <person name="Westhof E."/>
            <person name="Delsuc F."/>
            <person name="Lehrach H."/>
            <person name="Reinhardt R."/>
            <person name="Weissenbach J."/>
            <person name="Roy S.W."/>
            <person name="Artiguenave F."/>
            <person name="Postlethwait J.H."/>
            <person name="Manak J.R."/>
            <person name="Thompson E.M."/>
            <person name="Jaillon O."/>
            <person name="Du Pasquier L."/>
            <person name="Boudinot P."/>
            <person name="Liberles D.A."/>
            <person name="Volff J.N."/>
            <person name="Philippe H."/>
            <person name="Lenhard B."/>
            <person name="Roest Crollius H."/>
            <person name="Wincker P."/>
            <person name="Chourrout D."/>
        </authorList>
    </citation>
    <scope>NUCLEOTIDE SEQUENCE [LARGE SCALE GENOMIC DNA]</scope>
</reference>
<evidence type="ECO:0000256" key="3">
    <source>
        <dbReference type="ARBA" id="ARBA00022448"/>
    </source>
</evidence>
<sequence>MSVPTSKFSLRWYGSHKALENERSRQKSYGVFIIHPYSNFRFYWDLISLAFLIVTMIVIPVGITFFNEDMTTIPGWMLFNLSLDSWFLVDIVINFRTGIVKEYADPDVILDPKEIRKRYILSWFFIDMISTIPLDYILQLVYGFNAGANASRAVKLVRFAKILPLLRLLRLSRLIRYVNQWEEVLSTTSMAAMRIFNLICLMLLIGHWNGCLQFLVPMLQDYPEDSWVSIDNLTNADWYEKYSWALFKAMSHMLCIGYGQKAPRSLDDLWLTMISMVSGAVCFAMFIGHATALIQSMDSSKRQYKEKYMQVKEYMQYRRLPKGLRLRVHDYYENRYQGKMFDESSILDELSSHLREEVVNFNCRHLVAAVPFFRDADSDFVTEIISNLAFEVFQPGDIIIKEGSVGKKMYFIQHGVVKVNSTKSVEARHLADGSYFGEIRLLTRSRRTATITAVTCCSLYSLNVDDFNELLEEYPIMRRAMEKVAASRLANLSGEAKCDLGVASSTVVASDLETESMSSEWAKKTIDHDSAPPASQDLDVIVEEDNHCGKLLGSLHKSIQKNVLEPNPDAILNQRCRRH</sequence>
<dbReference type="PANTHER" id="PTHR45689:SF5">
    <property type="entry name" value="I[[H]] CHANNEL, ISOFORM E"/>
    <property type="match status" value="1"/>
</dbReference>
<comment type="catalytic activity">
    <reaction evidence="17">
        <text>Na(+)(in) = Na(+)(out)</text>
        <dbReference type="Rhea" id="RHEA:34963"/>
        <dbReference type="ChEBI" id="CHEBI:29101"/>
    </reaction>
</comment>
<keyword evidence="14" id="KW-0739">Sodium transport</keyword>
<dbReference type="Proteomes" id="UP000001307">
    <property type="component" value="Unassembled WGS sequence"/>
</dbReference>
<keyword evidence="13" id="KW-0114">cAMP</keyword>
<gene>
    <name evidence="20" type="ORF">GSOID_T00005034001</name>
</gene>
<evidence type="ECO:0000256" key="2">
    <source>
        <dbReference type="ARBA" id="ARBA00006305"/>
    </source>
</evidence>
<keyword evidence="7 18" id="KW-0812">Transmembrane</keyword>
<dbReference type="GO" id="GO:0098855">
    <property type="term" value="C:HCN channel complex"/>
    <property type="evidence" value="ECO:0007669"/>
    <property type="project" value="TreeGrafter"/>
</dbReference>
<evidence type="ECO:0000256" key="10">
    <source>
        <dbReference type="ARBA" id="ARBA00023053"/>
    </source>
</evidence>
<evidence type="ECO:0000313" key="20">
    <source>
        <dbReference type="EMBL" id="CBY08463.1"/>
    </source>
</evidence>
<dbReference type="CDD" id="cd00038">
    <property type="entry name" value="CAP_ED"/>
    <property type="match status" value="1"/>
</dbReference>
<keyword evidence="21" id="KW-1185">Reference proteome</keyword>
<evidence type="ECO:0000259" key="19">
    <source>
        <dbReference type="PROSITE" id="PS50042"/>
    </source>
</evidence>
<evidence type="ECO:0000313" key="21">
    <source>
        <dbReference type="Proteomes" id="UP000001307"/>
    </source>
</evidence>
<evidence type="ECO:0000256" key="9">
    <source>
        <dbReference type="ARBA" id="ARBA00022989"/>
    </source>
</evidence>
<dbReference type="GO" id="GO:0005272">
    <property type="term" value="F:sodium channel activity"/>
    <property type="evidence" value="ECO:0007669"/>
    <property type="project" value="UniProtKB-KW"/>
</dbReference>
<dbReference type="Pfam" id="PF08412">
    <property type="entry name" value="Ion_trans_N"/>
    <property type="match status" value="1"/>
</dbReference>
<organism evidence="20">
    <name type="scientific">Oikopleura dioica</name>
    <name type="common">Tunicate</name>
    <dbReference type="NCBI Taxonomy" id="34765"/>
    <lineage>
        <taxon>Eukaryota</taxon>
        <taxon>Metazoa</taxon>
        <taxon>Chordata</taxon>
        <taxon>Tunicata</taxon>
        <taxon>Appendicularia</taxon>
        <taxon>Copelata</taxon>
        <taxon>Oikopleuridae</taxon>
        <taxon>Oikopleura</taxon>
    </lineage>
</organism>
<comment type="similarity">
    <text evidence="2">Belongs to the potassium channel HCN family.</text>
</comment>
<dbReference type="SUPFAM" id="SSF81324">
    <property type="entry name" value="Voltage-gated potassium channels"/>
    <property type="match status" value="1"/>
</dbReference>
<dbReference type="InterPro" id="IPR005821">
    <property type="entry name" value="Ion_trans_dom"/>
</dbReference>
<keyword evidence="8" id="KW-0547">Nucleotide-binding</keyword>
<keyword evidence="9 18" id="KW-1133">Transmembrane helix</keyword>
<feature type="domain" description="Cyclic nucleotide-binding" evidence="19">
    <location>
        <begin position="372"/>
        <end position="488"/>
    </location>
</feature>